<dbReference type="GO" id="GO:0003755">
    <property type="term" value="F:peptidyl-prolyl cis-trans isomerase activity"/>
    <property type="evidence" value="ECO:0007669"/>
    <property type="project" value="UniProtKB-EC"/>
</dbReference>
<feature type="chain" id="PRO_5046590033" description="peptidylprolyl isomerase" evidence="8">
    <location>
        <begin position="28"/>
        <end position="326"/>
    </location>
</feature>
<dbReference type="Proteomes" id="UP001250698">
    <property type="component" value="Unassembled WGS sequence"/>
</dbReference>
<gene>
    <name evidence="10" type="ORF">ROI90_19435</name>
</gene>
<keyword evidence="4 6" id="KW-0697">Rotamase</keyword>
<evidence type="ECO:0000256" key="2">
    <source>
        <dbReference type="ARBA" id="ARBA00006577"/>
    </source>
</evidence>
<evidence type="ECO:0000313" key="10">
    <source>
        <dbReference type="EMBL" id="MDU0372590.1"/>
    </source>
</evidence>
<dbReference type="Gene3D" id="3.10.50.40">
    <property type="match status" value="1"/>
</dbReference>
<dbReference type="RefSeq" id="WP_315999949.1">
    <property type="nucleotide sequence ID" value="NZ_JAWDJT010000016.1"/>
</dbReference>
<feature type="signal peptide" evidence="8">
    <location>
        <begin position="1"/>
        <end position="27"/>
    </location>
</feature>
<dbReference type="InterPro" id="IPR046357">
    <property type="entry name" value="PPIase_dom_sf"/>
</dbReference>
<keyword evidence="11" id="KW-1185">Reference proteome</keyword>
<feature type="domain" description="PPIase FKBP-type" evidence="9">
    <location>
        <begin position="237"/>
        <end position="326"/>
    </location>
</feature>
<dbReference type="SUPFAM" id="SSF54534">
    <property type="entry name" value="FKBP-like"/>
    <property type="match status" value="1"/>
</dbReference>
<accession>A0ABU3TMK4</accession>
<keyword evidence="7" id="KW-0175">Coiled coil</keyword>
<dbReference type="EMBL" id="JAWDJT010000016">
    <property type="protein sequence ID" value="MDU0372590.1"/>
    <property type="molecule type" value="Genomic_DNA"/>
</dbReference>
<dbReference type="PANTHER" id="PTHR43811">
    <property type="entry name" value="FKBP-TYPE PEPTIDYL-PROLYL CIS-TRANS ISOMERASE FKPA"/>
    <property type="match status" value="1"/>
</dbReference>
<feature type="coiled-coil region" evidence="7">
    <location>
        <begin position="167"/>
        <end position="194"/>
    </location>
</feature>
<evidence type="ECO:0000313" key="11">
    <source>
        <dbReference type="Proteomes" id="UP001250698"/>
    </source>
</evidence>
<reference evidence="10 11" key="1">
    <citation type="submission" date="2023-10" db="EMBL/GenBank/DDBJ databases">
        <title>Hymenobacter endophyticus sp. nov., an isolate from the leaf tissues of wheat.</title>
        <authorList>
            <person name="Dai Y."/>
        </authorList>
    </citation>
    <scope>NUCLEOTIDE SEQUENCE [LARGE SCALE GENOMIC DNA]</scope>
    <source>
        <strain evidence="10 11">ZK17L-C2</strain>
    </source>
</reference>
<evidence type="ECO:0000256" key="3">
    <source>
        <dbReference type="ARBA" id="ARBA00013194"/>
    </source>
</evidence>
<comment type="similarity">
    <text evidence="2">Belongs to the FKBP-type PPIase family.</text>
</comment>
<evidence type="ECO:0000256" key="5">
    <source>
        <dbReference type="ARBA" id="ARBA00023235"/>
    </source>
</evidence>
<dbReference type="InterPro" id="IPR001179">
    <property type="entry name" value="PPIase_FKBP_dom"/>
</dbReference>
<dbReference type="EC" id="5.2.1.8" evidence="3 6"/>
<dbReference type="PANTHER" id="PTHR43811:SF19">
    <property type="entry name" value="39 KDA FK506-BINDING NUCLEAR PROTEIN"/>
    <property type="match status" value="1"/>
</dbReference>
<evidence type="ECO:0000259" key="9">
    <source>
        <dbReference type="PROSITE" id="PS50059"/>
    </source>
</evidence>
<proteinExistence type="inferred from homology"/>
<organism evidence="10 11">
    <name type="scientific">Hymenobacter endophyticus</name>
    <dbReference type="NCBI Taxonomy" id="3076335"/>
    <lineage>
        <taxon>Bacteria</taxon>
        <taxon>Pseudomonadati</taxon>
        <taxon>Bacteroidota</taxon>
        <taxon>Cytophagia</taxon>
        <taxon>Cytophagales</taxon>
        <taxon>Hymenobacteraceae</taxon>
        <taxon>Hymenobacter</taxon>
    </lineage>
</organism>
<name>A0ABU3TMK4_9BACT</name>
<evidence type="ECO:0000256" key="8">
    <source>
        <dbReference type="SAM" id="SignalP"/>
    </source>
</evidence>
<dbReference type="PROSITE" id="PS50059">
    <property type="entry name" value="FKBP_PPIASE"/>
    <property type="match status" value="1"/>
</dbReference>
<comment type="catalytic activity">
    <reaction evidence="1 6">
        <text>[protein]-peptidylproline (omega=180) = [protein]-peptidylproline (omega=0)</text>
        <dbReference type="Rhea" id="RHEA:16237"/>
        <dbReference type="Rhea" id="RHEA-COMP:10747"/>
        <dbReference type="Rhea" id="RHEA-COMP:10748"/>
        <dbReference type="ChEBI" id="CHEBI:83833"/>
        <dbReference type="ChEBI" id="CHEBI:83834"/>
        <dbReference type="EC" id="5.2.1.8"/>
    </reaction>
</comment>
<evidence type="ECO:0000256" key="4">
    <source>
        <dbReference type="ARBA" id="ARBA00023110"/>
    </source>
</evidence>
<dbReference type="Pfam" id="PF00254">
    <property type="entry name" value="FKBP_C"/>
    <property type="match status" value="1"/>
</dbReference>
<comment type="caution">
    <text evidence="10">The sequence shown here is derived from an EMBL/GenBank/DDBJ whole genome shotgun (WGS) entry which is preliminary data.</text>
</comment>
<evidence type="ECO:0000256" key="7">
    <source>
        <dbReference type="SAM" id="Coils"/>
    </source>
</evidence>
<sequence>MLTSARFRSFLGLLSASISLYCCPAVAQQSPAAFNRLSSGLEYRIYHRENGRYVPRPALPPAGDAGYSARIGQILSAHLQFRTASDSVLMHSRRQNNNQPVRIPLDTIRSTQRGSVEEALSLLQPGDSGVFRLNLDTVFVKSFRQPVPPFMRKAGNTLTVLAKALKVQTQAEAMQDFQQEKVQAQAEAKKKDAARTAQEDVRMLAYFKQNKLTSLKTAKGLRYVITKVGTGPKPKPGQLVSVLYTGMLLNGTVFDASSRNGNKPITFALGQGQVIPGWDEGIALLPKGSKAVLLIPSALAYGSRGAGADIPPNSILRFNVELVDVK</sequence>
<keyword evidence="5 6" id="KW-0413">Isomerase</keyword>
<protein>
    <recommendedName>
        <fullName evidence="3 6">peptidylprolyl isomerase</fullName>
        <ecNumber evidence="3 6">5.2.1.8</ecNumber>
    </recommendedName>
</protein>
<evidence type="ECO:0000256" key="1">
    <source>
        <dbReference type="ARBA" id="ARBA00000971"/>
    </source>
</evidence>
<keyword evidence="8" id="KW-0732">Signal</keyword>
<evidence type="ECO:0000256" key="6">
    <source>
        <dbReference type="PROSITE-ProRule" id="PRU00277"/>
    </source>
</evidence>